<feature type="region of interest" description="Disordered" evidence="4">
    <location>
        <begin position="1309"/>
        <end position="1342"/>
    </location>
</feature>
<feature type="compositionally biased region" description="Basic and acidic residues" evidence="4">
    <location>
        <begin position="740"/>
        <end position="755"/>
    </location>
</feature>
<feature type="region of interest" description="Disordered" evidence="4">
    <location>
        <begin position="736"/>
        <end position="755"/>
    </location>
</feature>
<dbReference type="Gene3D" id="1.20.920.10">
    <property type="entry name" value="Bromodomain-like"/>
    <property type="match status" value="1"/>
</dbReference>
<evidence type="ECO:0000313" key="6">
    <source>
        <dbReference type="EMBL" id="KAK2724872.1"/>
    </source>
</evidence>
<name>A0AA88LC13_ARTSF</name>
<dbReference type="SMART" id="SM00297">
    <property type="entry name" value="BROMO"/>
    <property type="match status" value="1"/>
</dbReference>
<organism evidence="6 7">
    <name type="scientific">Artemia franciscana</name>
    <name type="common">Brine shrimp</name>
    <name type="synonym">Artemia sanfranciscana</name>
    <dbReference type="NCBI Taxonomy" id="6661"/>
    <lineage>
        <taxon>Eukaryota</taxon>
        <taxon>Metazoa</taxon>
        <taxon>Ecdysozoa</taxon>
        <taxon>Arthropoda</taxon>
        <taxon>Crustacea</taxon>
        <taxon>Branchiopoda</taxon>
        <taxon>Anostraca</taxon>
        <taxon>Artemiidae</taxon>
        <taxon>Artemia</taxon>
    </lineage>
</organism>
<dbReference type="Pfam" id="PF23450">
    <property type="entry name" value="KIAA2026_hel"/>
    <property type="match status" value="1"/>
</dbReference>
<feature type="compositionally biased region" description="Basic and acidic residues" evidence="4">
    <location>
        <begin position="838"/>
        <end position="849"/>
    </location>
</feature>
<evidence type="ECO:0000313" key="7">
    <source>
        <dbReference type="Proteomes" id="UP001187531"/>
    </source>
</evidence>
<dbReference type="SUPFAM" id="SSF47370">
    <property type="entry name" value="Bromodomain"/>
    <property type="match status" value="1"/>
</dbReference>
<feature type="region of interest" description="Disordered" evidence="4">
    <location>
        <begin position="838"/>
        <end position="882"/>
    </location>
</feature>
<accession>A0AA88LC13</accession>
<feature type="region of interest" description="Disordered" evidence="4">
    <location>
        <begin position="1406"/>
        <end position="1431"/>
    </location>
</feature>
<dbReference type="PANTHER" id="PTHR31095:SF3">
    <property type="entry name" value="RIKEN CDNA 9930021J03 GENE"/>
    <property type="match status" value="1"/>
</dbReference>
<evidence type="ECO:0000256" key="1">
    <source>
        <dbReference type="ARBA" id="ARBA00023117"/>
    </source>
</evidence>
<dbReference type="PROSITE" id="PS00633">
    <property type="entry name" value="BROMODOMAIN_1"/>
    <property type="match status" value="1"/>
</dbReference>
<feature type="compositionally biased region" description="Polar residues" evidence="4">
    <location>
        <begin position="1413"/>
        <end position="1431"/>
    </location>
</feature>
<feature type="compositionally biased region" description="Basic and acidic residues" evidence="4">
    <location>
        <begin position="856"/>
        <end position="874"/>
    </location>
</feature>
<feature type="compositionally biased region" description="Polar residues" evidence="4">
    <location>
        <begin position="942"/>
        <end position="966"/>
    </location>
</feature>
<dbReference type="PROSITE" id="PS50014">
    <property type="entry name" value="BROMODOMAIN_2"/>
    <property type="match status" value="1"/>
</dbReference>
<feature type="compositionally biased region" description="Polar residues" evidence="4">
    <location>
        <begin position="499"/>
        <end position="516"/>
    </location>
</feature>
<feature type="compositionally biased region" description="Polar residues" evidence="4">
    <location>
        <begin position="705"/>
        <end position="717"/>
    </location>
</feature>
<evidence type="ECO:0000256" key="4">
    <source>
        <dbReference type="SAM" id="MobiDB-lite"/>
    </source>
</evidence>
<evidence type="ECO:0000256" key="2">
    <source>
        <dbReference type="PROSITE-ProRule" id="PRU00035"/>
    </source>
</evidence>
<dbReference type="InterPro" id="IPR018359">
    <property type="entry name" value="Bromodomain_CS"/>
</dbReference>
<proteinExistence type="predicted"/>
<dbReference type="CDD" id="cd04369">
    <property type="entry name" value="Bromodomain"/>
    <property type="match status" value="1"/>
</dbReference>
<dbReference type="Pfam" id="PF00439">
    <property type="entry name" value="Bromodomain"/>
    <property type="match status" value="1"/>
</dbReference>
<feature type="region of interest" description="Disordered" evidence="4">
    <location>
        <begin position="458"/>
        <end position="525"/>
    </location>
</feature>
<feature type="compositionally biased region" description="Basic residues" evidence="4">
    <location>
        <begin position="658"/>
        <end position="668"/>
    </location>
</feature>
<keyword evidence="1 2" id="KW-0103">Bromodomain</keyword>
<evidence type="ECO:0000256" key="3">
    <source>
        <dbReference type="SAM" id="Coils"/>
    </source>
</evidence>
<sequence>MAAPKKYLMDTDYIQDKEVSHKQSHKQLKQRKTLKLPSDAPPDVQKGLLILDVLTRNKNISWNFMNCVDPVGDGAQDYYEVIKKPMWFKKIRENIYARKYTSLKEIVMDIRLVFKNAYFYNGPTNLVSRRALKLENMLEEQLQTLSEDLRQTCTLDACYGNDFCTKVDETDEKVAGSYLLKYAVSERSRADAEKRLLEEKEEELRKQVENNRRCQWEDCISYIKIKEFLRTSWEVPQIGQFLLLASGVLNFAPTSIFELEHMLILPQSSRTLRLLMTTLLSNPVARGKLTEKPPMPYSYWSMKLSSRLSDWFRIFTKEKQNALKMVLDYGLDKSLWEELDFENPLEKKEFHELPLKHRWVILKGICDYVVHAHKSVQEVIMLGDTDLSKPHILGEDEKGFEYFYFPQVTGWDVRIYRQKQNVYYPEDDPLWFRLLHDRRLEMVEFEARIEAAHVRAEEKSLEELQRSKKKRQNRIVEPPTKRPKVETSHAEASRKSNRISRQARSTRSTKSNSPVSNALPHKEATMVSPRVSMRIRDKGGKKRSFYGFEEEDDDALPLSVVRESVIKDNGIQGTNKESKALSLSAKRRKGRFLRNASPAGGDGEPTKVGRICSVISSAVKTTAEITSKAPLADSPEITDSVRPVNSRNLIKSTETATPRRRGRPRKKEHLQSTKKIQVIEKKEIIGDSRKCNLKLQDSCRTLSATLSTSHGNTNKSETYSDIHVPENGSCLATSRNIDTTSEKETKEENKNKTRNGEILSDAIGENSEGCVENIRDIASQSNATDCYKHKSGSGGFSQKDGSAISVQENKDLSDLAYKKEDSIRKSCTAETVICEGKTSEDVESSKDSADGSFASPKEKENCDPKTKNIADNDKCGNVPESSLTSVEKGIEYSCHTRLETERINSECIPEESSLKSNDYYAEPSTSKSSFELKQNAEGSEAQRLTSELESSKNKQNNGVNENGYFQTQREGRSRLLMKSAHSNFKTDFQVEEEVLPLTNEEIGDNENETQTELTLNEVDHSLKLNGEKNLAVESGSSAEIYASQVEIKQEESSLSTQNTSISVNSDKDIIMKKSNNERSSIVSLVSNKVQDEKVHNNDASPNTLTDSANENTVDKKEILDKKDEVTLVNECELTSEPENLIVKNENCERTITSVKKEDDMDKDIEQSDKCVEKNYLQVYPRKPDQCEFELVASGYEELQQLVEKMEKQIRTSEKTKTGRLLNKLQSLMKEIEPHLEEVEEEITQTKEKLYKEYREYILRESDQEDAEGVWYGKDESEVSTPVVESKKKEMFFDVDNPIEEATEVGTYRLRKRRHEEGEDFDSNRSCSSSDSEGPYTHQMRYSTRIATGTMDIKKIADILSEESEDESPDKIENLEYERKGNSGLSAKKNPVVEKCVDNTSALSASSIEAADPQQPTAKNTPPSVVKTATSHESLLETKDIKEMVYKAKIAVKESQEVLKRFPSAIKRLPALSPAPVHSTANTFSKFLNNVYNTPPNSSANFASSPSSSPFAGSVNFYGNRQSESPSVIKRVINRISHSEVEATEHNQQRMSSTIIRKPAIQMKQEIMTTSSPNSVATAVSLANFSKVPQMASTSQNKIEQINGCVNQTSPLQTNTLPQRALPPGTEVRVRIEPSGTVTFERSLGPLKRAVPVQEKPRPVQSQLSGGQKFVSNNAYLNKELKYKPELPPEPRFLQKLKSPTLNLNSVAEITLPVKYSDGRVVNKKFVGREAEFILKQLAGIKSGALTTQSLATQPSSAITIRSNGLIANNILQTQVPPDVNQMDQHHCVTQSVHTKQVQPVHIATTASTSLLPGSVNIQQQNRANSQTFGGIIAQPLTYTSLQQNPLSTKNEEAYYSQDARENGQLAQQNTTSSKCVQLPNGQSVIKSTEVVNKIPLKSQDILSQAILNTIEEEPKELQARSVQVDLTSIIQEAISIGQLKQGVDTKLCVSLGEYGYYNIGIRWTPLGLAEVSSLEPITFQ</sequence>
<reference evidence="6" key="1">
    <citation type="submission" date="2023-07" db="EMBL/GenBank/DDBJ databases">
        <title>Chromosome-level genome assembly of Artemia franciscana.</title>
        <authorList>
            <person name="Jo E."/>
        </authorList>
    </citation>
    <scope>NUCLEOTIDE SEQUENCE</scope>
    <source>
        <tissue evidence="6">Whole body</tissue>
    </source>
</reference>
<dbReference type="InterPro" id="IPR056522">
    <property type="entry name" value="KIAA2026_hel"/>
</dbReference>
<protein>
    <recommendedName>
        <fullName evidence="5">Bromo domain-containing protein</fullName>
    </recommendedName>
</protein>
<feature type="region of interest" description="Disordered" evidence="4">
    <location>
        <begin position="648"/>
        <end position="673"/>
    </location>
</feature>
<dbReference type="InterPro" id="IPR036427">
    <property type="entry name" value="Bromodomain-like_sf"/>
</dbReference>
<feature type="compositionally biased region" description="Basic and acidic residues" evidence="4">
    <location>
        <begin position="479"/>
        <end position="494"/>
    </location>
</feature>
<comment type="caution">
    <text evidence="6">The sequence shown here is derived from an EMBL/GenBank/DDBJ whole genome shotgun (WGS) entry which is preliminary data.</text>
</comment>
<keyword evidence="3" id="KW-0175">Coiled coil</keyword>
<feature type="coiled-coil region" evidence="3">
    <location>
        <begin position="1195"/>
        <end position="1255"/>
    </location>
</feature>
<dbReference type="PRINTS" id="PR00503">
    <property type="entry name" value="BROMODOMAIN"/>
</dbReference>
<gene>
    <name evidence="6" type="ORF">QYM36_001368</name>
</gene>
<dbReference type="PANTHER" id="PTHR31095">
    <property type="entry name" value="RIKEN CDNA 9930021J03 GENE"/>
    <property type="match status" value="1"/>
</dbReference>
<feature type="region of interest" description="Disordered" evidence="4">
    <location>
        <begin position="705"/>
        <end position="727"/>
    </location>
</feature>
<evidence type="ECO:0000259" key="5">
    <source>
        <dbReference type="PROSITE" id="PS50014"/>
    </source>
</evidence>
<feature type="region of interest" description="Disordered" evidence="4">
    <location>
        <begin position="917"/>
        <end position="966"/>
    </location>
</feature>
<feature type="compositionally biased region" description="Polar residues" evidence="4">
    <location>
        <begin position="923"/>
        <end position="932"/>
    </location>
</feature>
<feature type="domain" description="Bromo" evidence="5">
    <location>
        <begin position="56"/>
        <end position="128"/>
    </location>
</feature>
<dbReference type="Proteomes" id="UP001187531">
    <property type="component" value="Unassembled WGS sequence"/>
</dbReference>
<keyword evidence="7" id="KW-1185">Reference proteome</keyword>
<dbReference type="EMBL" id="JAVRJZ010000003">
    <property type="protein sequence ID" value="KAK2724872.1"/>
    <property type="molecule type" value="Genomic_DNA"/>
</dbReference>
<feature type="coiled-coil region" evidence="3">
    <location>
        <begin position="182"/>
        <end position="217"/>
    </location>
</feature>
<dbReference type="InterPro" id="IPR001487">
    <property type="entry name" value="Bromodomain"/>
</dbReference>
<dbReference type="InterPro" id="IPR040214">
    <property type="entry name" value="BRD10"/>
</dbReference>